<dbReference type="InterPro" id="IPR028082">
    <property type="entry name" value="Peripla_BP_I"/>
</dbReference>
<dbReference type="CDD" id="cd15047">
    <property type="entry name" value="7tmC_GABA-B-like"/>
    <property type="match status" value="1"/>
</dbReference>
<keyword evidence="2 8" id="KW-0812">Transmembrane</keyword>
<keyword evidence="4 8" id="KW-0472">Membrane</keyword>
<feature type="transmembrane region" description="Helical" evidence="8">
    <location>
        <begin position="696"/>
        <end position="714"/>
    </location>
</feature>
<dbReference type="PRINTS" id="PR00248">
    <property type="entry name" value="GPCRMGR"/>
</dbReference>
<feature type="transmembrane region" description="Helical" evidence="8">
    <location>
        <begin position="642"/>
        <end position="663"/>
    </location>
</feature>
<dbReference type="EMBL" id="CP031042">
    <property type="protein sequence ID" value="QDZ22860.1"/>
    <property type="molecule type" value="Genomic_DNA"/>
</dbReference>
<gene>
    <name evidence="11" type="ORF">A3770_09p53780</name>
</gene>
<organism evidence="11 12">
    <name type="scientific">Chloropicon primus</name>
    <dbReference type="NCBI Taxonomy" id="1764295"/>
    <lineage>
        <taxon>Eukaryota</taxon>
        <taxon>Viridiplantae</taxon>
        <taxon>Chlorophyta</taxon>
        <taxon>Chloropicophyceae</taxon>
        <taxon>Chloropicales</taxon>
        <taxon>Chloropicaceae</taxon>
        <taxon>Chloropicon</taxon>
    </lineage>
</organism>
<dbReference type="Gene3D" id="3.40.50.2300">
    <property type="match status" value="2"/>
</dbReference>
<dbReference type="SUPFAM" id="SSF53822">
    <property type="entry name" value="Periplasmic binding protein-like I"/>
    <property type="match status" value="1"/>
</dbReference>
<evidence type="ECO:0000256" key="9">
    <source>
        <dbReference type="SAM" id="SignalP"/>
    </source>
</evidence>
<evidence type="ECO:0000256" key="4">
    <source>
        <dbReference type="ARBA" id="ARBA00023136"/>
    </source>
</evidence>
<name>A0A5B8MTU1_9CHLO</name>
<evidence type="ECO:0000256" key="6">
    <source>
        <dbReference type="ARBA" id="ARBA00023180"/>
    </source>
</evidence>
<dbReference type="STRING" id="1764295.A0A5B8MTU1"/>
<keyword evidence="5" id="KW-0675">Receptor</keyword>
<evidence type="ECO:0000256" key="1">
    <source>
        <dbReference type="ARBA" id="ARBA00004141"/>
    </source>
</evidence>
<feature type="transmembrane region" description="Helical" evidence="8">
    <location>
        <begin position="568"/>
        <end position="590"/>
    </location>
</feature>
<evidence type="ECO:0000256" key="2">
    <source>
        <dbReference type="ARBA" id="ARBA00022692"/>
    </source>
</evidence>
<feature type="transmembrane region" description="Helical" evidence="8">
    <location>
        <begin position="532"/>
        <end position="556"/>
    </location>
</feature>
<comment type="subcellular location">
    <subcellularLocation>
        <location evidence="1">Membrane</location>
        <topology evidence="1">Multi-pass membrane protein</topology>
    </subcellularLocation>
</comment>
<evidence type="ECO:0000256" key="8">
    <source>
        <dbReference type="SAM" id="Phobius"/>
    </source>
</evidence>
<evidence type="ECO:0000256" key="5">
    <source>
        <dbReference type="ARBA" id="ARBA00023170"/>
    </source>
</evidence>
<reference evidence="11 12" key="1">
    <citation type="submission" date="2018-07" db="EMBL/GenBank/DDBJ databases">
        <title>The complete nuclear genome of the prasinophyte Chloropicon primus (CCMP1205).</title>
        <authorList>
            <person name="Pombert J.-F."/>
            <person name="Otis C."/>
            <person name="Turmel M."/>
            <person name="Lemieux C."/>
        </authorList>
    </citation>
    <scope>NUCLEOTIDE SEQUENCE [LARGE SCALE GENOMIC DNA]</scope>
    <source>
        <strain evidence="11 12">CCMP1205</strain>
    </source>
</reference>
<evidence type="ECO:0000256" key="7">
    <source>
        <dbReference type="SAM" id="MobiDB-lite"/>
    </source>
</evidence>
<dbReference type="OrthoDB" id="40097at2759"/>
<dbReference type="PROSITE" id="PS50259">
    <property type="entry name" value="G_PROTEIN_RECEP_F3_4"/>
    <property type="match status" value="1"/>
</dbReference>
<evidence type="ECO:0000259" key="10">
    <source>
        <dbReference type="PROSITE" id="PS50259"/>
    </source>
</evidence>
<dbReference type="InterPro" id="IPR000337">
    <property type="entry name" value="GPCR_3"/>
</dbReference>
<dbReference type="AlphaFoldDB" id="A0A5B8MTU1"/>
<feature type="transmembrane region" description="Helical" evidence="8">
    <location>
        <begin position="754"/>
        <end position="776"/>
    </location>
</feature>
<dbReference type="GO" id="GO:0004930">
    <property type="term" value="F:G protein-coupled receptor activity"/>
    <property type="evidence" value="ECO:0007669"/>
    <property type="project" value="InterPro"/>
</dbReference>
<evidence type="ECO:0000313" key="11">
    <source>
        <dbReference type="EMBL" id="QDZ22860.1"/>
    </source>
</evidence>
<evidence type="ECO:0000256" key="3">
    <source>
        <dbReference type="ARBA" id="ARBA00022989"/>
    </source>
</evidence>
<dbReference type="PANTHER" id="PTHR24060">
    <property type="entry name" value="METABOTROPIC GLUTAMATE RECEPTOR"/>
    <property type="match status" value="1"/>
</dbReference>
<keyword evidence="9" id="KW-0732">Signal</keyword>
<dbReference type="InterPro" id="IPR017978">
    <property type="entry name" value="GPCR_3_C"/>
</dbReference>
<keyword evidence="3 8" id="KW-1133">Transmembrane helix</keyword>
<evidence type="ECO:0000313" key="12">
    <source>
        <dbReference type="Proteomes" id="UP000316726"/>
    </source>
</evidence>
<keyword evidence="12" id="KW-1185">Reference proteome</keyword>
<proteinExistence type="predicted"/>
<feature type="transmembrane region" description="Helical" evidence="8">
    <location>
        <begin position="726"/>
        <end position="748"/>
    </location>
</feature>
<feature type="signal peptide" evidence="9">
    <location>
        <begin position="1"/>
        <end position="32"/>
    </location>
</feature>
<sequence length="833" mass="91741">MGRFRTQGGSLGCGKVLLLLNLLLLLLNLVHGFQIQVSVGQVTPTSCKQHREGVRFAIQKINALNDGQGFRIGYGQSDFVKFVDDTQVVDDTAFTGASYDPEHQRVLTDLVSSGDKRFLVGSCSQKSENEKTIANNGQTTLLALVGPNAYYEDKLDYIFGMHLSSYTYTEPSFKTMAFEGAKTVAIGGRKQSLFFQTTCAQGEAYLKKYGMLMSMPRREYEASGDASLVKDEDYQRRLARDMCTSGAEVYVGCVGFDEAKVWLKTWEELDCKPKAIWLTCTGWGWKGGMGTQVRDGQYVLGAGQWHSAMTYSDPVVGNATDFAAEFEPLYGFEPTYDAVAAYTAVYVYMKAIQKAFRGDTLSGAGTGLINTNYEKIRRTLSFLIERDTLYGPVEFDLEYGRNIGRQPANMQFLGEYNETNDAMVDYCVAPSAVANSNLVYPTPNSQTCGSGTRYVSNADLVAGAGKERCLLCDKCLGCENRYEAVVGSCDFEGKREVTYRWPADVAYRCTLTAQLPEPKSIDCEYAPEDSGFALGVIIIDAVGMVVSLVCMVFILLKREHTTIKRSQPFFMVSFLLGAAICNAASLPFLGAADNISCAMRPLLISTGTALMLSALIVKMLRIKKILTMADKLVVKAVTVKDLLPTFLAIYGVALGIWVVWVAIDAPAKTSYLKTVDPYNFHKQYECSTTSVFETLLIFYVGGLLIYACVLAYQIRQMPDDLQETKPMLFSAYTIFLFSAFGIPLLFLIKDVMLRVLLMSIFINVPVLVTVFCLCLPKFLSVLGIEMGSETPTAIATMQTMYQTNKVSPSQNTPLPIISSGNTTQEGGHTTESP</sequence>
<feature type="region of interest" description="Disordered" evidence="7">
    <location>
        <begin position="805"/>
        <end position="833"/>
    </location>
</feature>
<dbReference type="GO" id="GO:0016020">
    <property type="term" value="C:membrane"/>
    <property type="evidence" value="ECO:0007669"/>
    <property type="project" value="UniProtKB-SubCell"/>
</dbReference>
<protein>
    <recommendedName>
        <fullName evidence="10">G-protein coupled receptors family 3 profile domain-containing protein</fullName>
    </recommendedName>
</protein>
<accession>A0A5B8MTU1</accession>
<feature type="transmembrane region" description="Helical" evidence="8">
    <location>
        <begin position="602"/>
        <end position="621"/>
    </location>
</feature>
<dbReference type="Pfam" id="PF00003">
    <property type="entry name" value="7tm_3"/>
    <property type="match status" value="1"/>
</dbReference>
<keyword evidence="6" id="KW-0325">Glycoprotein</keyword>
<feature type="chain" id="PRO_5022890137" description="G-protein coupled receptors family 3 profile domain-containing protein" evidence="9">
    <location>
        <begin position="33"/>
        <end position="833"/>
    </location>
</feature>
<feature type="domain" description="G-protein coupled receptors family 3 profile" evidence="10">
    <location>
        <begin position="532"/>
        <end position="782"/>
    </location>
</feature>
<dbReference type="Proteomes" id="UP000316726">
    <property type="component" value="Chromosome 9"/>
</dbReference>
<dbReference type="InterPro" id="IPR050726">
    <property type="entry name" value="mGluR"/>
</dbReference>